<evidence type="ECO:0000259" key="2">
    <source>
        <dbReference type="PROSITE" id="PS50206"/>
    </source>
</evidence>
<sequence>MLSLLKHALVASTIFSTHVTSLENSGRSSFTPFLSVGWFSKNYKDPNLAIIDIRSATDYAVSHIPNSVNIPFNATSGWSTAGPSGEVLQLPPAGDIQQLLASAGVRWPHPRTRVAIAGPGGNDAAPRVALSIKYAGLTDDRVAVLNGGFPAWEAAGARTTTHTPLPRRGNVRADQDLSFISYIDEVASSRYRRDEGIYIIDRGHIGSALSLPTPDIFNGDGTFIDMDVLALRAKEALSIGAAPRTIIVYCHIGRQASTWVFLLNHVMGYDGVKLYDGSTQEWGRHYDLVLD</sequence>
<evidence type="ECO:0000313" key="3">
    <source>
        <dbReference type="EMBL" id="KAH6656170.1"/>
    </source>
</evidence>
<dbReference type="Proteomes" id="UP000770015">
    <property type="component" value="Unassembled WGS sequence"/>
</dbReference>
<dbReference type="PROSITE" id="PS50206">
    <property type="entry name" value="RHODANESE_3"/>
    <property type="match status" value="2"/>
</dbReference>
<dbReference type="InterPro" id="IPR001763">
    <property type="entry name" value="Rhodanese-like_dom"/>
</dbReference>
<dbReference type="OrthoDB" id="566238at2759"/>
<organism evidence="3 4">
    <name type="scientific">Plectosphaerella plurivora</name>
    <dbReference type="NCBI Taxonomy" id="936078"/>
    <lineage>
        <taxon>Eukaryota</taxon>
        <taxon>Fungi</taxon>
        <taxon>Dikarya</taxon>
        <taxon>Ascomycota</taxon>
        <taxon>Pezizomycotina</taxon>
        <taxon>Sordariomycetes</taxon>
        <taxon>Hypocreomycetidae</taxon>
        <taxon>Glomerellales</taxon>
        <taxon>Plectosphaerellaceae</taxon>
        <taxon>Plectosphaerella</taxon>
    </lineage>
</organism>
<dbReference type="PANTHER" id="PTHR43855:SF1">
    <property type="entry name" value="THIOSULFATE SULFURTRANSFERASE"/>
    <property type="match status" value="1"/>
</dbReference>
<dbReference type="AlphaFoldDB" id="A0A9P8UQ64"/>
<protein>
    <submittedName>
        <fullName evidence="3">Rhodanese-like domain-containing protein</fullName>
    </submittedName>
</protein>
<dbReference type="Gene3D" id="3.40.250.10">
    <property type="entry name" value="Rhodanese-like domain"/>
    <property type="match status" value="2"/>
</dbReference>
<feature type="domain" description="Rhodanese" evidence="2">
    <location>
        <begin position="201"/>
        <end position="291"/>
    </location>
</feature>
<gene>
    <name evidence="3" type="ORF">F5X68DRAFT_253724</name>
</gene>
<dbReference type="PANTHER" id="PTHR43855">
    <property type="entry name" value="THIOSULFATE SULFURTRANSFERASE"/>
    <property type="match status" value="1"/>
</dbReference>
<dbReference type="SMART" id="SM00450">
    <property type="entry name" value="RHOD"/>
    <property type="match status" value="2"/>
</dbReference>
<dbReference type="InterPro" id="IPR051126">
    <property type="entry name" value="Thiosulfate_sulfurtransferase"/>
</dbReference>
<name>A0A9P8UQ64_9PEZI</name>
<keyword evidence="1" id="KW-0677">Repeat</keyword>
<proteinExistence type="predicted"/>
<dbReference type="SUPFAM" id="SSF52821">
    <property type="entry name" value="Rhodanese/Cell cycle control phosphatase"/>
    <property type="match status" value="2"/>
</dbReference>
<reference evidence="3" key="1">
    <citation type="journal article" date="2021" name="Nat. Commun.">
        <title>Genetic determinants of endophytism in the Arabidopsis root mycobiome.</title>
        <authorList>
            <person name="Mesny F."/>
            <person name="Miyauchi S."/>
            <person name="Thiergart T."/>
            <person name="Pickel B."/>
            <person name="Atanasova L."/>
            <person name="Karlsson M."/>
            <person name="Huettel B."/>
            <person name="Barry K.W."/>
            <person name="Haridas S."/>
            <person name="Chen C."/>
            <person name="Bauer D."/>
            <person name="Andreopoulos W."/>
            <person name="Pangilinan J."/>
            <person name="LaButti K."/>
            <person name="Riley R."/>
            <person name="Lipzen A."/>
            <person name="Clum A."/>
            <person name="Drula E."/>
            <person name="Henrissat B."/>
            <person name="Kohler A."/>
            <person name="Grigoriev I.V."/>
            <person name="Martin F.M."/>
            <person name="Hacquard S."/>
        </authorList>
    </citation>
    <scope>NUCLEOTIDE SEQUENCE</scope>
    <source>
        <strain evidence="3">MPI-SDFR-AT-0117</strain>
    </source>
</reference>
<dbReference type="Pfam" id="PF00581">
    <property type="entry name" value="Rhodanese"/>
    <property type="match status" value="2"/>
</dbReference>
<keyword evidence="4" id="KW-1185">Reference proteome</keyword>
<accession>A0A9P8UQ64</accession>
<evidence type="ECO:0000256" key="1">
    <source>
        <dbReference type="ARBA" id="ARBA00022737"/>
    </source>
</evidence>
<dbReference type="InterPro" id="IPR036873">
    <property type="entry name" value="Rhodanese-like_dom_sf"/>
</dbReference>
<feature type="domain" description="Rhodanese" evidence="2">
    <location>
        <begin position="44"/>
        <end position="161"/>
    </location>
</feature>
<dbReference type="EMBL" id="JAGSXJ010000068">
    <property type="protein sequence ID" value="KAH6656170.1"/>
    <property type="molecule type" value="Genomic_DNA"/>
</dbReference>
<comment type="caution">
    <text evidence="3">The sequence shown here is derived from an EMBL/GenBank/DDBJ whole genome shotgun (WGS) entry which is preliminary data.</text>
</comment>
<evidence type="ECO:0000313" key="4">
    <source>
        <dbReference type="Proteomes" id="UP000770015"/>
    </source>
</evidence>